<sequence>MSDEELEKFEVTDYDLENEFNINRPNRRISKNKQIYGIWADDSGEEDDGGGGGGGGGGAGGARPSFKGAGGSGGGKHNYSAPVSFVSGGVQQAGKDKASKTEGSGDKTDEDDDEDDNDDRKFHRRGKNDIGNSSSESEEEDRRHGMGKMQTQSVNIVEGEIAGLRKKRPIVNPALMNKGMGSWERHTRGIGAKLLLQMGFQPGKGLGKDLQGIAAPVEAHLRKGRGAIGAYGPEKGQRVADVQPDSEEEESREFAEKLSQWRKDDVSTKKKKVRYVYKSVDEVLEQGKTTRKEYSQLSKVKVIDMTGPQQRVLSGYHAIAGQQRPADEWELRKDKKFVNFALPELQHNLNLLMDMCEQDIIQNDRKLRYTSDRIVMLEQEEVSLNKVMEQEMRHMTTLDTVLNTVQQLIDQSNDIANPLTLDRAAEAFKELQEKYYEEYRLYELGDLGSKIVSPLLKNRLSTWAPLENPREPMSLFKQWQDILEDARTQTLSAMTTQDPYHRLVWEAWMPSVRTAVNNWNCRTCEPMIEFLELWLPLVPAWVLDNIRDQLVLPRMQHEVEEWNPLTDTVPIHAWIHPWLPLLGNRLESTVYPVIRHKLSKALVNWHPSDTSAKLMLLPWHGVFSRGDMDAFLVKNIMPKLQLAMQELVINPHQQHLEQWNWVMDWADLLPVHTLASLLEKHFFPKWLQILTLWLNHAPNYDEITNWYMGWKGMVSEPLLAQPAVKEQFRKALELMNRAVTAAGQSLVHQPGAVESVSYLTNIEQTSSVNSAPTQRARETRFENMPLEKSRITDRVMLVYADDVNMLEENPWKTREFYLKQLLAEAVRTASQIPQGFKELIQKRCEERGIVFVPLPNRYREGKQIYRCGKIQVYIDRSVVFVSENGSVWSPTSLNNVLDMAV</sequence>
<reference evidence="9 10" key="1">
    <citation type="journal article" date="2022" name="Allergy">
        <title>Genome assembly and annotation of Periplaneta americana reveal a comprehensive cockroach allergen profile.</title>
        <authorList>
            <person name="Wang L."/>
            <person name="Xiong Q."/>
            <person name="Saelim N."/>
            <person name="Wang L."/>
            <person name="Nong W."/>
            <person name="Wan A.T."/>
            <person name="Shi M."/>
            <person name="Liu X."/>
            <person name="Cao Q."/>
            <person name="Hui J.H.L."/>
            <person name="Sookrung N."/>
            <person name="Leung T.F."/>
            <person name="Tungtrongchitr A."/>
            <person name="Tsui S.K.W."/>
        </authorList>
    </citation>
    <scope>NUCLEOTIDE SEQUENCE [LARGE SCALE GENOMIC DNA]</scope>
    <source>
        <strain evidence="9">PWHHKU_190912</strain>
    </source>
</reference>
<keyword evidence="3" id="KW-0507">mRNA processing</keyword>
<evidence type="ECO:0000256" key="3">
    <source>
        <dbReference type="ARBA" id="ARBA00022664"/>
    </source>
</evidence>
<accession>A0ABQ8T8Y5</accession>
<evidence type="ECO:0000256" key="7">
    <source>
        <dbReference type="SAM" id="MobiDB-lite"/>
    </source>
</evidence>
<dbReference type="PANTHER" id="PTHR23329">
    <property type="entry name" value="TUFTELIN-INTERACTING PROTEIN 11-RELATED"/>
    <property type="match status" value="1"/>
</dbReference>
<feature type="compositionally biased region" description="Acidic residues" evidence="7">
    <location>
        <begin position="108"/>
        <end position="117"/>
    </location>
</feature>
<protein>
    <recommendedName>
        <fullName evidence="8">G-patch domain-containing protein</fullName>
    </recommendedName>
</protein>
<evidence type="ECO:0000256" key="1">
    <source>
        <dbReference type="ARBA" id="ARBA00004123"/>
    </source>
</evidence>
<comment type="subcellular location">
    <subcellularLocation>
        <location evidence="1">Nucleus</location>
    </subcellularLocation>
</comment>
<feature type="region of interest" description="Disordered" evidence="7">
    <location>
        <begin position="228"/>
        <end position="253"/>
    </location>
</feature>
<name>A0ABQ8T8Y5_PERAM</name>
<dbReference type="Pfam" id="PF07842">
    <property type="entry name" value="GCFC"/>
    <property type="match status" value="1"/>
</dbReference>
<evidence type="ECO:0000313" key="9">
    <source>
        <dbReference type="EMBL" id="KAJ4442992.1"/>
    </source>
</evidence>
<comment type="similarity">
    <text evidence="2">Belongs to the TFP11/STIP family.</text>
</comment>
<evidence type="ECO:0000256" key="5">
    <source>
        <dbReference type="ARBA" id="ARBA00023187"/>
    </source>
</evidence>
<dbReference type="InterPro" id="IPR000467">
    <property type="entry name" value="G_patch_dom"/>
</dbReference>
<keyword evidence="5" id="KW-0508">mRNA splicing</keyword>
<evidence type="ECO:0000313" key="10">
    <source>
        <dbReference type="Proteomes" id="UP001148838"/>
    </source>
</evidence>
<dbReference type="Proteomes" id="UP001148838">
    <property type="component" value="Unassembled WGS sequence"/>
</dbReference>
<organism evidence="9 10">
    <name type="scientific">Periplaneta americana</name>
    <name type="common">American cockroach</name>
    <name type="synonym">Blatta americana</name>
    <dbReference type="NCBI Taxonomy" id="6978"/>
    <lineage>
        <taxon>Eukaryota</taxon>
        <taxon>Metazoa</taxon>
        <taxon>Ecdysozoa</taxon>
        <taxon>Arthropoda</taxon>
        <taxon>Hexapoda</taxon>
        <taxon>Insecta</taxon>
        <taxon>Pterygota</taxon>
        <taxon>Neoptera</taxon>
        <taxon>Polyneoptera</taxon>
        <taxon>Dictyoptera</taxon>
        <taxon>Blattodea</taxon>
        <taxon>Blattoidea</taxon>
        <taxon>Blattidae</taxon>
        <taxon>Blattinae</taxon>
        <taxon>Periplaneta</taxon>
    </lineage>
</organism>
<feature type="compositionally biased region" description="Gly residues" evidence="7">
    <location>
        <begin position="50"/>
        <end position="61"/>
    </location>
</feature>
<proteinExistence type="inferred from homology"/>
<evidence type="ECO:0000256" key="6">
    <source>
        <dbReference type="ARBA" id="ARBA00023242"/>
    </source>
</evidence>
<dbReference type="SMART" id="SM00443">
    <property type="entry name" value="G_patch"/>
    <property type="match status" value="1"/>
</dbReference>
<dbReference type="PANTHER" id="PTHR23329:SF1">
    <property type="entry name" value="TUFTELIN-INTERACTING PROTEIN 11"/>
    <property type="match status" value="1"/>
</dbReference>
<dbReference type="Pfam" id="PF01585">
    <property type="entry name" value="G-patch"/>
    <property type="match status" value="1"/>
</dbReference>
<evidence type="ECO:0000256" key="2">
    <source>
        <dbReference type="ARBA" id="ARBA00010900"/>
    </source>
</evidence>
<feature type="region of interest" description="Disordered" evidence="7">
    <location>
        <begin position="40"/>
        <end position="152"/>
    </location>
</feature>
<keyword evidence="4" id="KW-0747">Spliceosome</keyword>
<evidence type="ECO:0000259" key="8">
    <source>
        <dbReference type="PROSITE" id="PS50174"/>
    </source>
</evidence>
<comment type="caution">
    <text evidence="9">The sequence shown here is derived from an EMBL/GenBank/DDBJ whole genome shotgun (WGS) entry which is preliminary data.</text>
</comment>
<feature type="compositionally biased region" description="Basic and acidic residues" evidence="7">
    <location>
        <begin position="94"/>
        <end position="107"/>
    </location>
</feature>
<feature type="domain" description="G-patch" evidence="8">
    <location>
        <begin position="187"/>
        <end position="233"/>
    </location>
</feature>
<keyword evidence="6" id="KW-0539">Nucleus</keyword>
<gene>
    <name evidence="9" type="ORF">ANN_04640</name>
</gene>
<keyword evidence="10" id="KW-1185">Reference proteome</keyword>
<dbReference type="InterPro" id="IPR045211">
    <property type="entry name" value="TFP11/STIP/Ntr1"/>
</dbReference>
<dbReference type="Pfam" id="PF12457">
    <property type="entry name" value="TIP_N"/>
    <property type="match status" value="1"/>
</dbReference>
<evidence type="ECO:0000256" key="4">
    <source>
        <dbReference type="ARBA" id="ARBA00022728"/>
    </source>
</evidence>
<dbReference type="EMBL" id="JAJSOF020000013">
    <property type="protein sequence ID" value="KAJ4442992.1"/>
    <property type="molecule type" value="Genomic_DNA"/>
</dbReference>
<dbReference type="InterPro" id="IPR022159">
    <property type="entry name" value="STIP/TFIP11_N"/>
</dbReference>
<dbReference type="InterPro" id="IPR022783">
    <property type="entry name" value="GCFC_dom"/>
</dbReference>
<dbReference type="PROSITE" id="PS50174">
    <property type="entry name" value="G_PATCH"/>
    <property type="match status" value="1"/>
</dbReference>